<organism evidence="2 3">
    <name type="scientific">Portunus trituberculatus</name>
    <name type="common">Swimming crab</name>
    <name type="synonym">Neptunus trituberculatus</name>
    <dbReference type="NCBI Taxonomy" id="210409"/>
    <lineage>
        <taxon>Eukaryota</taxon>
        <taxon>Metazoa</taxon>
        <taxon>Ecdysozoa</taxon>
        <taxon>Arthropoda</taxon>
        <taxon>Crustacea</taxon>
        <taxon>Multicrustacea</taxon>
        <taxon>Malacostraca</taxon>
        <taxon>Eumalacostraca</taxon>
        <taxon>Eucarida</taxon>
        <taxon>Decapoda</taxon>
        <taxon>Pleocyemata</taxon>
        <taxon>Brachyura</taxon>
        <taxon>Eubrachyura</taxon>
        <taxon>Portunoidea</taxon>
        <taxon>Portunidae</taxon>
        <taxon>Portuninae</taxon>
        <taxon>Portunus</taxon>
    </lineage>
</organism>
<dbReference type="AlphaFoldDB" id="A0A5B7GPR8"/>
<feature type="transmembrane region" description="Helical" evidence="1">
    <location>
        <begin position="108"/>
        <end position="130"/>
    </location>
</feature>
<sequence>MCPILLHLYQFCYLGWPSLTVEVRQPANGGLVNESGVMTTMCMLLLAYTIPSTSAGALVKPPFSRTKHNYTSACKWCPNHLPSTATTLGYTVHCAEVSIFFIMAARSAAMSGCPAVVVIPLLSVTAILSLTT</sequence>
<name>A0A5B7GPR8_PORTR</name>
<dbReference type="EMBL" id="VSRR010015799">
    <property type="protein sequence ID" value="MPC58574.1"/>
    <property type="molecule type" value="Genomic_DNA"/>
</dbReference>
<keyword evidence="3" id="KW-1185">Reference proteome</keyword>
<keyword evidence="1" id="KW-0472">Membrane</keyword>
<evidence type="ECO:0000256" key="1">
    <source>
        <dbReference type="SAM" id="Phobius"/>
    </source>
</evidence>
<keyword evidence="1" id="KW-0812">Transmembrane</keyword>
<keyword evidence="1" id="KW-1133">Transmembrane helix</keyword>
<comment type="caution">
    <text evidence="2">The sequence shown here is derived from an EMBL/GenBank/DDBJ whole genome shotgun (WGS) entry which is preliminary data.</text>
</comment>
<protein>
    <submittedName>
        <fullName evidence="2">Uncharacterized protein</fullName>
    </submittedName>
</protein>
<evidence type="ECO:0000313" key="3">
    <source>
        <dbReference type="Proteomes" id="UP000324222"/>
    </source>
</evidence>
<evidence type="ECO:0000313" key="2">
    <source>
        <dbReference type="EMBL" id="MPC58574.1"/>
    </source>
</evidence>
<gene>
    <name evidence="2" type="ORF">E2C01_052582</name>
</gene>
<dbReference type="Proteomes" id="UP000324222">
    <property type="component" value="Unassembled WGS sequence"/>
</dbReference>
<accession>A0A5B7GPR8</accession>
<feature type="transmembrane region" description="Helical" evidence="1">
    <location>
        <begin position="36"/>
        <end position="59"/>
    </location>
</feature>
<proteinExistence type="predicted"/>
<reference evidence="2 3" key="1">
    <citation type="submission" date="2019-05" db="EMBL/GenBank/DDBJ databases">
        <title>Another draft genome of Portunus trituberculatus and its Hox gene families provides insights of decapod evolution.</title>
        <authorList>
            <person name="Jeong J.-H."/>
            <person name="Song I."/>
            <person name="Kim S."/>
            <person name="Choi T."/>
            <person name="Kim D."/>
            <person name="Ryu S."/>
            <person name="Kim W."/>
        </authorList>
    </citation>
    <scope>NUCLEOTIDE SEQUENCE [LARGE SCALE GENOMIC DNA]</scope>
    <source>
        <tissue evidence="2">Muscle</tissue>
    </source>
</reference>